<evidence type="ECO:0008006" key="4">
    <source>
        <dbReference type="Google" id="ProtNLM"/>
    </source>
</evidence>
<accession>A0A3P6RAA6</accession>
<organism evidence="2 3">
    <name type="scientific">Gongylonema pulchrum</name>
    <dbReference type="NCBI Taxonomy" id="637853"/>
    <lineage>
        <taxon>Eukaryota</taxon>
        <taxon>Metazoa</taxon>
        <taxon>Ecdysozoa</taxon>
        <taxon>Nematoda</taxon>
        <taxon>Chromadorea</taxon>
        <taxon>Rhabditida</taxon>
        <taxon>Spirurina</taxon>
        <taxon>Spiruromorpha</taxon>
        <taxon>Spiruroidea</taxon>
        <taxon>Gongylonematidae</taxon>
        <taxon>Gongylonema</taxon>
    </lineage>
</organism>
<dbReference type="Gene3D" id="3.40.50.410">
    <property type="entry name" value="von Willebrand factor, type A domain"/>
    <property type="match status" value="1"/>
</dbReference>
<sequence length="126" mass="13985">MTAGGEIDRKAANTEKLTKKQRGKLPQSDRSAATELLATRLPPNEVGNAKATPESRSRRISTPTTKRSQGQPLQSSIKDAERSQGHCPRELLFIVDSSGSVQKIYDQQKEYLMSLLNELQVSLFEN</sequence>
<protein>
    <recommendedName>
        <fullName evidence="4">VWFA domain-containing protein</fullName>
    </recommendedName>
</protein>
<dbReference type="InterPro" id="IPR036465">
    <property type="entry name" value="vWFA_dom_sf"/>
</dbReference>
<dbReference type="Proteomes" id="UP000271098">
    <property type="component" value="Unassembled WGS sequence"/>
</dbReference>
<dbReference type="AlphaFoldDB" id="A0A3P6RAA6"/>
<feature type="compositionally biased region" description="Basic and acidic residues" evidence="1">
    <location>
        <begin position="1"/>
        <end position="18"/>
    </location>
</feature>
<evidence type="ECO:0000256" key="1">
    <source>
        <dbReference type="SAM" id="MobiDB-lite"/>
    </source>
</evidence>
<dbReference type="SUPFAM" id="SSF53300">
    <property type="entry name" value="vWA-like"/>
    <property type="match status" value="1"/>
</dbReference>
<name>A0A3P6RAA6_9BILA</name>
<feature type="region of interest" description="Disordered" evidence="1">
    <location>
        <begin position="1"/>
        <end position="84"/>
    </location>
</feature>
<dbReference type="EMBL" id="UYRT01012522">
    <property type="protein sequence ID" value="VDK51970.1"/>
    <property type="molecule type" value="Genomic_DNA"/>
</dbReference>
<dbReference type="OrthoDB" id="6132182at2759"/>
<keyword evidence="3" id="KW-1185">Reference proteome</keyword>
<proteinExistence type="predicted"/>
<feature type="compositionally biased region" description="Polar residues" evidence="1">
    <location>
        <begin position="60"/>
        <end position="77"/>
    </location>
</feature>
<gene>
    <name evidence="2" type="ORF">GPUH_LOCUS5739</name>
</gene>
<evidence type="ECO:0000313" key="2">
    <source>
        <dbReference type="EMBL" id="VDK51970.1"/>
    </source>
</evidence>
<reference evidence="2 3" key="1">
    <citation type="submission" date="2018-11" db="EMBL/GenBank/DDBJ databases">
        <authorList>
            <consortium name="Pathogen Informatics"/>
        </authorList>
    </citation>
    <scope>NUCLEOTIDE SEQUENCE [LARGE SCALE GENOMIC DNA]</scope>
</reference>
<evidence type="ECO:0000313" key="3">
    <source>
        <dbReference type="Proteomes" id="UP000271098"/>
    </source>
</evidence>